<dbReference type="InterPro" id="IPR050491">
    <property type="entry name" value="AmpC-like"/>
</dbReference>
<dbReference type="SUPFAM" id="SSF56601">
    <property type="entry name" value="beta-lactamase/transpeptidase-like"/>
    <property type="match status" value="1"/>
</dbReference>
<gene>
    <name evidence="2" type="ORF">G4D63_12695</name>
</gene>
<dbReference type="PANTHER" id="PTHR46825:SF9">
    <property type="entry name" value="BETA-LACTAMASE-RELATED DOMAIN-CONTAINING PROTEIN"/>
    <property type="match status" value="1"/>
</dbReference>
<dbReference type="Pfam" id="PF00144">
    <property type="entry name" value="Beta-lactamase"/>
    <property type="match status" value="1"/>
</dbReference>
<dbReference type="EMBL" id="JAAIWM010000004">
    <property type="protein sequence ID" value="NEY72588.1"/>
    <property type="molecule type" value="Genomic_DNA"/>
</dbReference>
<feature type="domain" description="Beta-lactamase-related" evidence="1">
    <location>
        <begin position="10"/>
        <end position="319"/>
    </location>
</feature>
<evidence type="ECO:0000259" key="1">
    <source>
        <dbReference type="Pfam" id="PF00144"/>
    </source>
</evidence>
<dbReference type="RefSeq" id="WP_163180049.1">
    <property type="nucleotide sequence ID" value="NZ_JAAIWM010000004.1"/>
</dbReference>
<name>A0A6M0QC09_9BACI</name>
<sequence>MHVDRWNELEDFIMKKMEEENIVGVSVGISLEGKTIYQKGFGLRDIDRGLPVTPETNFGIASVTKSFTALAIMMLEAQGLLSIDDPVVKHLPELKINGIKDMSAIKIHHLLSHTTGLPPMERKEHINNYQDHINYIRETEYSLLGKPGEYFSYCNDSFLLLGAIIERKTGKLYRRYMTNQFLDQLGMNRSTFSLEELNKMDNVSVPYHYNKTSNQLEQVAWPTLGTFETGGGIRSNVVDLLKYGQLFVGDQYHFIEKMWKPFIRVGRDSFYGYALNNTPNYADQWMVVQHGGGQPGVSSNFGFIPEKKLVITVLTNVGGVSVGELWSAALHTVLGLPLDYKNSIEPLCELPTNRLIHFQGLYTSKEGGNLSIILEDGKLYALVEEEKLELRASDDKTLVIVKTEKPIRFYFDNSEKPWALFNGSRMLTRE</sequence>
<protein>
    <submittedName>
        <fullName evidence="2">Beta-lactamase family protein</fullName>
    </submittedName>
</protein>
<evidence type="ECO:0000313" key="3">
    <source>
        <dbReference type="Proteomes" id="UP000481043"/>
    </source>
</evidence>
<dbReference type="PANTHER" id="PTHR46825">
    <property type="entry name" value="D-ALANYL-D-ALANINE-CARBOXYPEPTIDASE/ENDOPEPTIDASE AMPH"/>
    <property type="match status" value="1"/>
</dbReference>
<dbReference type="Gene3D" id="3.40.710.10">
    <property type="entry name" value="DD-peptidase/beta-lactamase superfamily"/>
    <property type="match status" value="1"/>
</dbReference>
<evidence type="ECO:0000313" key="2">
    <source>
        <dbReference type="EMBL" id="NEY72588.1"/>
    </source>
</evidence>
<reference evidence="2 3" key="1">
    <citation type="submission" date="2020-02" db="EMBL/GenBank/DDBJ databases">
        <title>Bacillus aquiflavi sp. nov., isolated from yellow water of strong flavor Chinese baijiu in Yibin region of China.</title>
        <authorList>
            <person name="Xie J."/>
        </authorList>
    </citation>
    <scope>NUCLEOTIDE SEQUENCE [LARGE SCALE GENOMIC DNA]</scope>
    <source>
        <strain evidence="2 3">SA4</strain>
    </source>
</reference>
<dbReference type="InterPro" id="IPR012338">
    <property type="entry name" value="Beta-lactam/transpept-like"/>
</dbReference>
<dbReference type="Proteomes" id="UP000481043">
    <property type="component" value="Unassembled WGS sequence"/>
</dbReference>
<accession>A0A6M0QC09</accession>
<proteinExistence type="predicted"/>
<comment type="caution">
    <text evidence="2">The sequence shown here is derived from an EMBL/GenBank/DDBJ whole genome shotgun (WGS) entry which is preliminary data.</text>
</comment>
<organism evidence="2 3">
    <name type="scientific">Bacillus mesophilus</name>
    <dbReference type="NCBI Taxonomy" id="1808955"/>
    <lineage>
        <taxon>Bacteria</taxon>
        <taxon>Bacillati</taxon>
        <taxon>Bacillota</taxon>
        <taxon>Bacilli</taxon>
        <taxon>Bacillales</taxon>
        <taxon>Bacillaceae</taxon>
        <taxon>Bacillus</taxon>
    </lineage>
</organism>
<keyword evidence="3" id="KW-1185">Reference proteome</keyword>
<dbReference type="InterPro" id="IPR001466">
    <property type="entry name" value="Beta-lactam-related"/>
</dbReference>
<dbReference type="AlphaFoldDB" id="A0A6M0QC09"/>